<dbReference type="STRING" id="103372.F4WCK7"/>
<organism evidence="2">
    <name type="scientific">Acromyrmex echinatior</name>
    <name type="common">Panamanian leafcutter ant</name>
    <name type="synonym">Acromyrmex octospinosus echinatior</name>
    <dbReference type="NCBI Taxonomy" id="103372"/>
    <lineage>
        <taxon>Eukaryota</taxon>
        <taxon>Metazoa</taxon>
        <taxon>Ecdysozoa</taxon>
        <taxon>Arthropoda</taxon>
        <taxon>Hexapoda</taxon>
        <taxon>Insecta</taxon>
        <taxon>Pterygota</taxon>
        <taxon>Neoptera</taxon>
        <taxon>Endopterygota</taxon>
        <taxon>Hymenoptera</taxon>
        <taxon>Apocrita</taxon>
        <taxon>Aculeata</taxon>
        <taxon>Formicoidea</taxon>
        <taxon>Formicidae</taxon>
        <taxon>Myrmicinae</taxon>
        <taxon>Acromyrmex</taxon>
    </lineage>
</organism>
<dbReference type="OrthoDB" id="25620at2759"/>
<accession>F4WCK7</accession>
<keyword evidence="2" id="KW-1185">Reference proteome</keyword>
<dbReference type="Proteomes" id="UP000007755">
    <property type="component" value="Unassembled WGS sequence"/>
</dbReference>
<dbReference type="InParanoid" id="F4WCK7"/>
<reference evidence="1" key="1">
    <citation type="submission" date="2011-02" db="EMBL/GenBank/DDBJ databases">
        <title>The genome of the leaf-cutting ant Acromyrmex echinatior suggests key adaptations to social evolution and fungus farming.</title>
        <authorList>
            <person name="Nygaard S."/>
            <person name="Zhang G."/>
        </authorList>
    </citation>
    <scope>NUCLEOTIDE SEQUENCE</scope>
</reference>
<sequence length="172" mass="18134">MSGVCGSIVAGVIACLASTSNQSGLPARVAGDIIEIGDGWPRKENTLTLKNAGKAVRVARREAYTHTSRVCAGLTVPGGVAARPSAAEWRRASPNADGDGRTSVNPLAIGIFGAGADLLIASNCNVNKKSYNNLPHSYGGDHLISCLWKDYHFSVIDYEVFIPSYPAPKSNY</sequence>
<dbReference type="AlphaFoldDB" id="F4WCK7"/>
<gene>
    <name evidence="1" type="ORF">G5I_03283</name>
</gene>
<name>F4WCK7_ACREC</name>
<evidence type="ECO:0000313" key="1">
    <source>
        <dbReference type="EMBL" id="EGI68187.1"/>
    </source>
</evidence>
<evidence type="ECO:0000313" key="2">
    <source>
        <dbReference type="Proteomes" id="UP000007755"/>
    </source>
</evidence>
<protein>
    <submittedName>
        <fullName evidence="1">Uncharacterized protein</fullName>
    </submittedName>
</protein>
<proteinExistence type="predicted"/>
<dbReference type="EMBL" id="GL888070">
    <property type="protein sequence ID" value="EGI68187.1"/>
    <property type="molecule type" value="Genomic_DNA"/>
</dbReference>